<feature type="transmembrane region" description="Helical" evidence="1">
    <location>
        <begin position="51"/>
        <end position="69"/>
    </location>
</feature>
<evidence type="ECO:0000313" key="3">
    <source>
        <dbReference type="Proteomes" id="UP000520767"/>
    </source>
</evidence>
<name>A0A7W7QBR8_9PSEU</name>
<dbReference type="AlphaFoldDB" id="A0A7W7QBR8"/>
<dbReference type="EMBL" id="JACHJQ010000007">
    <property type="protein sequence ID" value="MBB4910578.1"/>
    <property type="molecule type" value="Genomic_DNA"/>
</dbReference>
<keyword evidence="1" id="KW-0472">Membrane</keyword>
<evidence type="ECO:0000256" key="1">
    <source>
        <dbReference type="SAM" id="Phobius"/>
    </source>
</evidence>
<organism evidence="2 3">
    <name type="scientific">Actinophytocola algeriensis</name>
    <dbReference type="NCBI Taxonomy" id="1768010"/>
    <lineage>
        <taxon>Bacteria</taxon>
        <taxon>Bacillati</taxon>
        <taxon>Actinomycetota</taxon>
        <taxon>Actinomycetes</taxon>
        <taxon>Pseudonocardiales</taxon>
        <taxon>Pseudonocardiaceae</taxon>
    </lineage>
</organism>
<protein>
    <submittedName>
        <fullName evidence="2">Uncharacterized protein</fullName>
    </submittedName>
</protein>
<reference evidence="2 3" key="1">
    <citation type="submission" date="2020-08" db="EMBL/GenBank/DDBJ databases">
        <title>Genomic Encyclopedia of Type Strains, Phase III (KMG-III): the genomes of soil and plant-associated and newly described type strains.</title>
        <authorList>
            <person name="Whitman W."/>
        </authorList>
    </citation>
    <scope>NUCLEOTIDE SEQUENCE [LARGE SCALE GENOMIC DNA]</scope>
    <source>
        <strain evidence="2 3">CECT 8960</strain>
    </source>
</reference>
<keyword evidence="1" id="KW-0812">Transmembrane</keyword>
<gene>
    <name evidence="2" type="ORF">FHR82_006836</name>
</gene>
<accession>A0A7W7QBR8</accession>
<proteinExistence type="predicted"/>
<sequence>MSHLLHQLYKTKLRLAGLVTAVVGVGLLFVAKYVATDPAWSWLLSWPISELGTTLLSAGVIAVIFEYYARKESEAIAAERFRTVIREEAPSIRDAVLDSLAFNPSTLKDVASPENLDRIATNALGLRLGDELLARDAYADLRDQVIGAPERWRDVDASVSLAPWEQGPAVGRGSMFVATIRWEYRVVPASSTMRFACVSESAEYREMLRDPTITSVWHFDRSSGIDPGSKDVFELLQLTVDGKPRRIRRDTRKSGQVYSVSLGSVNDAREVAVRYTYRVLAQRHSHLLYLDLPRPTKGLRVRLDYAGAGIRRINTLDYFAGTEQARVEQAPAATSAKTVDIAFDGWIFPRSGVAFVWVLDNELEALTS</sequence>
<feature type="transmembrane region" description="Helical" evidence="1">
    <location>
        <begin position="12"/>
        <end position="31"/>
    </location>
</feature>
<dbReference type="Proteomes" id="UP000520767">
    <property type="component" value="Unassembled WGS sequence"/>
</dbReference>
<keyword evidence="1" id="KW-1133">Transmembrane helix</keyword>
<comment type="caution">
    <text evidence="2">The sequence shown here is derived from an EMBL/GenBank/DDBJ whole genome shotgun (WGS) entry which is preliminary data.</text>
</comment>
<evidence type="ECO:0000313" key="2">
    <source>
        <dbReference type="EMBL" id="MBB4910578.1"/>
    </source>
</evidence>
<keyword evidence="3" id="KW-1185">Reference proteome</keyword>
<dbReference type="RefSeq" id="WP_184814605.1">
    <property type="nucleotide sequence ID" value="NZ_JACHJQ010000007.1"/>
</dbReference>